<dbReference type="EMBL" id="LR797150">
    <property type="protein sequence ID" value="CAB4189795.1"/>
    <property type="molecule type" value="Genomic_DNA"/>
</dbReference>
<protein>
    <submittedName>
        <fullName evidence="2">Uncharacterized protein</fullName>
    </submittedName>
</protein>
<feature type="region of interest" description="Disordered" evidence="1">
    <location>
        <begin position="284"/>
        <end position="343"/>
    </location>
</feature>
<organism evidence="2">
    <name type="scientific">uncultured Caudovirales phage</name>
    <dbReference type="NCBI Taxonomy" id="2100421"/>
    <lineage>
        <taxon>Viruses</taxon>
        <taxon>Duplodnaviria</taxon>
        <taxon>Heunggongvirae</taxon>
        <taxon>Uroviricota</taxon>
        <taxon>Caudoviricetes</taxon>
        <taxon>Peduoviridae</taxon>
        <taxon>Maltschvirus</taxon>
        <taxon>Maltschvirus maltsch</taxon>
    </lineage>
</organism>
<evidence type="ECO:0000313" key="2">
    <source>
        <dbReference type="EMBL" id="CAB4145393.1"/>
    </source>
</evidence>
<name>A0A6J5MIU7_9CAUD</name>
<dbReference type="EMBL" id="LR796459">
    <property type="protein sequence ID" value="CAB4145393.1"/>
    <property type="molecule type" value="Genomic_DNA"/>
</dbReference>
<evidence type="ECO:0000256" key="1">
    <source>
        <dbReference type="SAM" id="MobiDB-lite"/>
    </source>
</evidence>
<evidence type="ECO:0000313" key="4">
    <source>
        <dbReference type="EMBL" id="CAB4189795.1"/>
    </source>
</evidence>
<evidence type="ECO:0000313" key="3">
    <source>
        <dbReference type="EMBL" id="CAB4176108.1"/>
    </source>
</evidence>
<gene>
    <name evidence="4" type="ORF">UFOVP1204_25</name>
    <name evidence="2" type="ORF">UFOVP473_2</name>
    <name evidence="3" type="ORF">UFOVP983_2</name>
</gene>
<feature type="region of interest" description="Disordered" evidence="1">
    <location>
        <begin position="173"/>
        <end position="209"/>
    </location>
</feature>
<feature type="region of interest" description="Disordered" evidence="1">
    <location>
        <begin position="580"/>
        <end position="621"/>
    </location>
</feature>
<accession>A0A6J5MIU7</accession>
<feature type="compositionally biased region" description="Pro residues" evidence="1">
    <location>
        <begin position="298"/>
        <end position="310"/>
    </location>
</feature>
<dbReference type="EMBL" id="LR796939">
    <property type="protein sequence ID" value="CAB4176108.1"/>
    <property type="molecule type" value="Genomic_DNA"/>
</dbReference>
<feature type="compositionally biased region" description="Low complexity" evidence="1">
    <location>
        <begin position="284"/>
        <end position="297"/>
    </location>
</feature>
<feature type="compositionally biased region" description="Low complexity" evidence="1">
    <location>
        <begin position="173"/>
        <end position="191"/>
    </location>
</feature>
<reference evidence="2" key="1">
    <citation type="submission" date="2020-04" db="EMBL/GenBank/DDBJ databases">
        <authorList>
            <person name="Chiriac C."/>
            <person name="Salcher M."/>
            <person name="Ghai R."/>
            <person name="Kavagutti S V."/>
        </authorList>
    </citation>
    <scope>NUCLEOTIDE SEQUENCE</scope>
</reference>
<sequence>MADAQPDLGGVLSQLFNGSVANVPDALKSLSSGISSSNEMAKGANQKAQDFYTGYDNGRVNLPLLALSAGFLKPTVGGFTGSMGNAFDNYGGALLKSREMEMDRQTKLQTLQSAQAALARQSAMDQYESTMRPLSVIPAIGGAIGPMADIKLFSGATPGAPGSPTQAKAGIGAPMGLPSAPMGAPASAAPPKQSLGDFPAPEQGGIPAPAPGRVEASPLPPLQGALTEGAAADAGGAALMREMQLPEAQQILQEAVSNPQKYATPDGEKTVQQAIGVANRAIAQRQQAAQAPGGASPAPAPAPAPAPVPAPTTTALPPAKPNIPPSVGGVPKMPPEGSGNDGVNAASLRRAQTIRADAEANPGKYLGTSGKDLLKRADEIIEKSAQFKGDVAAAEAKGKLPSEISKSSHEKWYTTQNKAKEEAFAEAQQGATAMSQAKAMMDVMFPKGPDGKPAVNGGPLGPVLSHTAAVAKQLGFSDDFVKRLTGTDPNNAQELEKLKVAMGTEIAKQTIGPGSQLRVAEFQQFMQTTPSDQLLPQAFKWIIEKTIVPKAQQQMSRWEKVADLDPGEYNIQSTLFNHDKANPWYSPKQPQAAAAADGSQGKSIQQQAAEEIARRRAQGAR</sequence>
<proteinExistence type="predicted"/>